<feature type="region of interest" description="Disordered" evidence="1">
    <location>
        <begin position="1"/>
        <end position="33"/>
    </location>
</feature>
<keyword evidence="3" id="KW-1185">Reference proteome</keyword>
<accession>A0A4D6N1Z0</accession>
<feature type="compositionally biased region" description="Polar residues" evidence="1">
    <location>
        <begin position="1"/>
        <end position="10"/>
    </location>
</feature>
<dbReference type="AlphaFoldDB" id="A0A4D6N1Z0"/>
<organism evidence="2 3">
    <name type="scientific">Vigna unguiculata</name>
    <name type="common">Cowpea</name>
    <dbReference type="NCBI Taxonomy" id="3917"/>
    <lineage>
        <taxon>Eukaryota</taxon>
        <taxon>Viridiplantae</taxon>
        <taxon>Streptophyta</taxon>
        <taxon>Embryophyta</taxon>
        <taxon>Tracheophyta</taxon>
        <taxon>Spermatophyta</taxon>
        <taxon>Magnoliopsida</taxon>
        <taxon>eudicotyledons</taxon>
        <taxon>Gunneridae</taxon>
        <taxon>Pentapetalae</taxon>
        <taxon>rosids</taxon>
        <taxon>fabids</taxon>
        <taxon>Fabales</taxon>
        <taxon>Fabaceae</taxon>
        <taxon>Papilionoideae</taxon>
        <taxon>50 kb inversion clade</taxon>
        <taxon>NPAAA clade</taxon>
        <taxon>indigoferoid/millettioid clade</taxon>
        <taxon>Phaseoleae</taxon>
        <taxon>Vigna</taxon>
    </lineage>
</organism>
<protein>
    <submittedName>
        <fullName evidence="2">Uncharacterized protein</fullName>
    </submittedName>
</protein>
<name>A0A4D6N1Z0_VIGUN</name>
<evidence type="ECO:0000313" key="2">
    <source>
        <dbReference type="EMBL" id="QCE06972.1"/>
    </source>
</evidence>
<sequence length="107" mass="11920">MDRQVASWSRTTATTAAAVDQHNNDGDSCGGCTQQQRWTRTAVAVYAHSSDDGLRWTRTATRWTHTTATMKTAMDVHSSDDGNYGGRAQQRWWRCRTTVPTGATRRG</sequence>
<proteinExistence type="predicted"/>
<evidence type="ECO:0000256" key="1">
    <source>
        <dbReference type="SAM" id="MobiDB-lite"/>
    </source>
</evidence>
<dbReference type="EMBL" id="CP039353">
    <property type="protein sequence ID" value="QCE06972.1"/>
    <property type="molecule type" value="Genomic_DNA"/>
</dbReference>
<dbReference type="Proteomes" id="UP000501690">
    <property type="component" value="Linkage Group LG9"/>
</dbReference>
<evidence type="ECO:0000313" key="3">
    <source>
        <dbReference type="Proteomes" id="UP000501690"/>
    </source>
</evidence>
<gene>
    <name evidence="2" type="ORF">DEO72_LG9g1987</name>
</gene>
<reference evidence="2 3" key="1">
    <citation type="submission" date="2019-04" db="EMBL/GenBank/DDBJ databases">
        <title>An improved genome assembly and genetic linkage map for asparagus bean, Vigna unguiculata ssp. sesquipedialis.</title>
        <authorList>
            <person name="Xia Q."/>
            <person name="Zhang R."/>
            <person name="Dong Y."/>
        </authorList>
    </citation>
    <scope>NUCLEOTIDE SEQUENCE [LARGE SCALE GENOMIC DNA]</scope>
    <source>
        <tissue evidence="2">Leaf</tissue>
    </source>
</reference>